<dbReference type="EMBL" id="BGZK01000038">
    <property type="protein sequence ID" value="GBP09964.1"/>
    <property type="molecule type" value="Genomic_DNA"/>
</dbReference>
<evidence type="ECO:0000313" key="2">
    <source>
        <dbReference type="Proteomes" id="UP000299102"/>
    </source>
</evidence>
<dbReference type="Proteomes" id="UP000299102">
    <property type="component" value="Unassembled WGS sequence"/>
</dbReference>
<accession>A0A4C1T752</accession>
<protein>
    <submittedName>
        <fullName evidence="1">Uncharacterized protein</fullName>
    </submittedName>
</protein>
<comment type="caution">
    <text evidence="1">The sequence shown here is derived from an EMBL/GenBank/DDBJ whole genome shotgun (WGS) entry which is preliminary data.</text>
</comment>
<keyword evidence="2" id="KW-1185">Reference proteome</keyword>
<sequence>MAFCNHGRMFRRLFDLRKSAVSSAKSSSWTLVVGHGISFMYAEYSRSVELRGTPALHENEPAQLMWYHTLSEYRSEVAASVVSFRPVNESSGGSLPTPIPTQEVDNAPVTRLRTI</sequence>
<gene>
    <name evidence="1" type="ORF">EVAR_92496_1</name>
</gene>
<reference evidence="1 2" key="1">
    <citation type="journal article" date="2019" name="Commun. Biol.">
        <title>The bagworm genome reveals a unique fibroin gene that provides high tensile strength.</title>
        <authorList>
            <person name="Kono N."/>
            <person name="Nakamura H."/>
            <person name="Ohtoshi R."/>
            <person name="Tomita M."/>
            <person name="Numata K."/>
            <person name="Arakawa K."/>
        </authorList>
    </citation>
    <scope>NUCLEOTIDE SEQUENCE [LARGE SCALE GENOMIC DNA]</scope>
</reference>
<evidence type="ECO:0000313" key="1">
    <source>
        <dbReference type="EMBL" id="GBP09964.1"/>
    </source>
</evidence>
<proteinExistence type="predicted"/>
<dbReference type="AlphaFoldDB" id="A0A4C1T752"/>
<organism evidence="1 2">
    <name type="scientific">Eumeta variegata</name>
    <name type="common">Bagworm moth</name>
    <name type="synonym">Eumeta japonica</name>
    <dbReference type="NCBI Taxonomy" id="151549"/>
    <lineage>
        <taxon>Eukaryota</taxon>
        <taxon>Metazoa</taxon>
        <taxon>Ecdysozoa</taxon>
        <taxon>Arthropoda</taxon>
        <taxon>Hexapoda</taxon>
        <taxon>Insecta</taxon>
        <taxon>Pterygota</taxon>
        <taxon>Neoptera</taxon>
        <taxon>Endopterygota</taxon>
        <taxon>Lepidoptera</taxon>
        <taxon>Glossata</taxon>
        <taxon>Ditrysia</taxon>
        <taxon>Tineoidea</taxon>
        <taxon>Psychidae</taxon>
        <taxon>Oiketicinae</taxon>
        <taxon>Eumeta</taxon>
    </lineage>
</organism>
<name>A0A4C1T752_EUMVA</name>